<protein>
    <submittedName>
        <fullName evidence="1">Uncharacterized protein</fullName>
    </submittedName>
</protein>
<organism evidence="1 2">
    <name type="scientific">Caulobacter mirabilis</name>
    <dbReference type="NCBI Taxonomy" id="69666"/>
    <lineage>
        <taxon>Bacteria</taxon>
        <taxon>Pseudomonadati</taxon>
        <taxon>Pseudomonadota</taxon>
        <taxon>Alphaproteobacteria</taxon>
        <taxon>Caulobacterales</taxon>
        <taxon>Caulobacteraceae</taxon>
        <taxon>Caulobacter</taxon>
    </lineage>
</organism>
<dbReference type="EMBL" id="CP024201">
    <property type="protein sequence ID" value="ATQ43322.1"/>
    <property type="molecule type" value="Genomic_DNA"/>
</dbReference>
<evidence type="ECO:0000313" key="1">
    <source>
        <dbReference type="EMBL" id="ATQ43322.1"/>
    </source>
</evidence>
<proteinExistence type="predicted"/>
<keyword evidence="2" id="KW-1185">Reference proteome</keyword>
<reference evidence="1 2" key="1">
    <citation type="submission" date="2017-10" db="EMBL/GenBank/DDBJ databases">
        <title>Genome sequence of Caulobacter mirabilis FWC38.</title>
        <authorList>
            <person name="Fiebig A."/>
            <person name="Crosson S."/>
        </authorList>
    </citation>
    <scope>NUCLEOTIDE SEQUENCE [LARGE SCALE GENOMIC DNA]</scope>
    <source>
        <strain evidence="1 2">FWC 38</strain>
    </source>
</reference>
<dbReference type="KEGG" id="cmb:CSW64_13300"/>
<accession>A0A2D2AZA7</accession>
<dbReference type="Proteomes" id="UP000228945">
    <property type="component" value="Chromosome"/>
</dbReference>
<sequence>MSASAAFASPSIRDEDYAALDGLAGGKPLRHRYRITCATPLVVADLLTAAQDAGAAVGDLHLAGYGEHHEIRLRLTGIGSAEARGLSDRFHGLAGVTACQVEHQWT</sequence>
<gene>
    <name evidence="1" type="ORF">CSW64_13300</name>
</gene>
<dbReference type="AlphaFoldDB" id="A0A2D2AZA7"/>
<dbReference type="RefSeq" id="WP_099622573.1">
    <property type="nucleotide sequence ID" value="NZ_CP024201.1"/>
</dbReference>
<name>A0A2D2AZA7_9CAUL</name>
<evidence type="ECO:0000313" key="2">
    <source>
        <dbReference type="Proteomes" id="UP000228945"/>
    </source>
</evidence>